<evidence type="ECO:0000313" key="2">
    <source>
        <dbReference type="Proteomes" id="UP001611162"/>
    </source>
</evidence>
<evidence type="ECO:0000313" key="1">
    <source>
        <dbReference type="EMBL" id="MFI0912495.1"/>
    </source>
</evidence>
<reference evidence="1 2" key="1">
    <citation type="submission" date="2024-10" db="EMBL/GenBank/DDBJ databases">
        <title>The Natural Products Discovery Center: Release of the First 8490 Sequenced Strains for Exploring Actinobacteria Biosynthetic Diversity.</title>
        <authorList>
            <person name="Kalkreuter E."/>
            <person name="Kautsar S.A."/>
            <person name="Yang D."/>
            <person name="Bader C.D."/>
            <person name="Teijaro C.N."/>
            <person name="Fluegel L."/>
            <person name="Davis C.M."/>
            <person name="Simpson J.R."/>
            <person name="Lauterbach L."/>
            <person name="Steele A.D."/>
            <person name="Gui C."/>
            <person name="Meng S."/>
            <person name="Li G."/>
            <person name="Viehrig K."/>
            <person name="Ye F."/>
            <person name="Su P."/>
            <person name="Kiefer A.F."/>
            <person name="Nichols A."/>
            <person name="Cepeda A.J."/>
            <person name="Yan W."/>
            <person name="Fan B."/>
            <person name="Jiang Y."/>
            <person name="Adhikari A."/>
            <person name="Zheng C.-J."/>
            <person name="Schuster L."/>
            <person name="Cowan T.M."/>
            <person name="Smanski M.J."/>
            <person name="Chevrette M.G."/>
            <person name="De Carvalho L.P.S."/>
            <person name="Shen B."/>
        </authorList>
    </citation>
    <scope>NUCLEOTIDE SEQUENCE [LARGE SCALE GENOMIC DNA]</scope>
    <source>
        <strain evidence="1 2">NPDC020979</strain>
    </source>
</reference>
<accession>A0ABW7T4Q9</accession>
<dbReference type="EMBL" id="JBIRRB010000006">
    <property type="protein sequence ID" value="MFI0912495.1"/>
    <property type="molecule type" value="Genomic_DNA"/>
</dbReference>
<protein>
    <submittedName>
        <fullName evidence="1">Uncharacterized protein</fullName>
    </submittedName>
</protein>
<organism evidence="1 2">
    <name type="scientific">Streptomyces abikoensis</name>
    <dbReference type="NCBI Taxonomy" id="97398"/>
    <lineage>
        <taxon>Bacteria</taxon>
        <taxon>Bacillati</taxon>
        <taxon>Actinomycetota</taxon>
        <taxon>Actinomycetes</taxon>
        <taxon>Kitasatosporales</taxon>
        <taxon>Streptomycetaceae</taxon>
        <taxon>Streptomyces</taxon>
    </lineage>
</organism>
<dbReference type="RefSeq" id="WP_397613380.1">
    <property type="nucleotide sequence ID" value="NZ_JBIRRB010000006.1"/>
</dbReference>
<comment type="caution">
    <text evidence="1">The sequence shown here is derived from an EMBL/GenBank/DDBJ whole genome shotgun (WGS) entry which is preliminary data.</text>
</comment>
<proteinExistence type="predicted"/>
<dbReference type="Proteomes" id="UP001611162">
    <property type="component" value="Unassembled WGS sequence"/>
</dbReference>
<name>A0ABW7T4Q9_9ACTN</name>
<sequence>MNWLSEDLEASLAMVIGEAELGMLARAVVVAEILDDDGERALAILTTPGLTEWESLGMCRYGAASIEGSAGVDILTGGEE</sequence>
<keyword evidence="2" id="KW-1185">Reference proteome</keyword>
<gene>
    <name evidence="1" type="ORF">ACH4TF_18795</name>
</gene>